<sequence length="102" mass="10965">MSSGTSEAGNKPTYPKASQGGKRACHLMGSNHLRQWTPVNTRGITEPVVCIGDKRVSGNGLTCSYAADKAFSFEHGWNTSDLIYDKACSASANEHFIIVMQA</sequence>
<dbReference type="EMBL" id="CM046102">
    <property type="protein sequence ID" value="KAI8440502.1"/>
    <property type="molecule type" value="Genomic_DNA"/>
</dbReference>
<proteinExistence type="predicted"/>
<evidence type="ECO:0000313" key="1">
    <source>
        <dbReference type="EMBL" id="KAI8440502.1"/>
    </source>
</evidence>
<keyword evidence="2" id="KW-1185">Reference proteome</keyword>
<protein>
    <submittedName>
        <fullName evidence="1">Uncharacterized protein</fullName>
    </submittedName>
</protein>
<name>A0ACC0KW21_CHOFU</name>
<evidence type="ECO:0000313" key="2">
    <source>
        <dbReference type="Proteomes" id="UP001064048"/>
    </source>
</evidence>
<organism evidence="1 2">
    <name type="scientific">Choristoneura fumiferana</name>
    <name type="common">Spruce budworm moth</name>
    <name type="synonym">Archips fumiferana</name>
    <dbReference type="NCBI Taxonomy" id="7141"/>
    <lineage>
        <taxon>Eukaryota</taxon>
        <taxon>Metazoa</taxon>
        <taxon>Ecdysozoa</taxon>
        <taxon>Arthropoda</taxon>
        <taxon>Hexapoda</taxon>
        <taxon>Insecta</taxon>
        <taxon>Pterygota</taxon>
        <taxon>Neoptera</taxon>
        <taxon>Endopterygota</taxon>
        <taxon>Lepidoptera</taxon>
        <taxon>Glossata</taxon>
        <taxon>Ditrysia</taxon>
        <taxon>Tortricoidea</taxon>
        <taxon>Tortricidae</taxon>
        <taxon>Tortricinae</taxon>
        <taxon>Choristoneura</taxon>
    </lineage>
</organism>
<reference evidence="1 2" key="1">
    <citation type="journal article" date="2022" name="Genome Biol. Evol.">
        <title>The Spruce Budworm Genome: Reconstructing the Evolutionary History of Antifreeze Proteins.</title>
        <authorList>
            <person name="Beliveau C."/>
            <person name="Gagne P."/>
            <person name="Picq S."/>
            <person name="Vernygora O."/>
            <person name="Keeling C.I."/>
            <person name="Pinkney K."/>
            <person name="Doucet D."/>
            <person name="Wen F."/>
            <person name="Johnston J.S."/>
            <person name="Maaroufi H."/>
            <person name="Boyle B."/>
            <person name="Laroche J."/>
            <person name="Dewar K."/>
            <person name="Juretic N."/>
            <person name="Blackburn G."/>
            <person name="Nisole A."/>
            <person name="Brunet B."/>
            <person name="Brandao M."/>
            <person name="Lumley L."/>
            <person name="Duan J."/>
            <person name="Quan G."/>
            <person name="Lucarotti C.J."/>
            <person name="Roe A.D."/>
            <person name="Sperling F.A.H."/>
            <person name="Levesque R.C."/>
            <person name="Cusson M."/>
        </authorList>
    </citation>
    <scope>NUCLEOTIDE SEQUENCE [LARGE SCALE GENOMIC DNA]</scope>
    <source>
        <strain evidence="1">Glfc:IPQL:Cfum</strain>
    </source>
</reference>
<gene>
    <name evidence="1" type="ORF">MSG28_001765</name>
</gene>
<comment type="caution">
    <text evidence="1">The sequence shown here is derived from an EMBL/GenBank/DDBJ whole genome shotgun (WGS) entry which is preliminary data.</text>
</comment>
<dbReference type="Proteomes" id="UP001064048">
    <property type="component" value="Chromosome 2"/>
</dbReference>
<accession>A0ACC0KW21</accession>